<dbReference type="InterPro" id="IPR036390">
    <property type="entry name" value="WH_DNA-bd_sf"/>
</dbReference>
<keyword evidence="2" id="KW-0678">Repressor</keyword>
<dbReference type="Gene3D" id="3.30.1490.190">
    <property type="match status" value="1"/>
</dbReference>
<feature type="binding site" evidence="7">
    <location>
        <position position="137"/>
    </location>
    <ligand>
        <name>Zn(2+)</name>
        <dbReference type="ChEBI" id="CHEBI:29105"/>
    </ligand>
</feature>
<evidence type="ECO:0000313" key="9">
    <source>
        <dbReference type="EMBL" id="KXL52999.1"/>
    </source>
</evidence>
<dbReference type="OrthoDB" id="8659436at2"/>
<dbReference type="Gene3D" id="1.10.10.10">
    <property type="entry name" value="Winged helix-like DNA-binding domain superfamily/Winged helix DNA-binding domain"/>
    <property type="match status" value="1"/>
</dbReference>
<dbReference type="GO" id="GO:0003700">
    <property type="term" value="F:DNA-binding transcription factor activity"/>
    <property type="evidence" value="ECO:0007669"/>
    <property type="project" value="InterPro"/>
</dbReference>
<feature type="binding site" evidence="7">
    <location>
        <position position="94"/>
    </location>
    <ligand>
        <name>Zn(2+)</name>
        <dbReference type="ChEBI" id="CHEBI:29105"/>
    </ligand>
</feature>
<dbReference type="GO" id="GO:0008270">
    <property type="term" value="F:zinc ion binding"/>
    <property type="evidence" value="ECO:0007669"/>
    <property type="project" value="TreeGrafter"/>
</dbReference>
<gene>
    <name evidence="9" type="primary">fur</name>
    <name evidence="9" type="ORF">CLNEO_15410</name>
</gene>
<dbReference type="GO" id="GO:0045892">
    <property type="term" value="P:negative regulation of DNA-templated transcription"/>
    <property type="evidence" value="ECO:0007669"/>
    <property type="project" value="TreeGrafter"/>
</dbReference>
<keyword evidence="8" id="KW-0408">Iron</keyword>
<dbReference type="EMBL" id="LRVM01000004">
    <property type="protein sequence ID" value="KXL52999.1"/>
    <property type="molecule type" value="Genomic_DNA"/>
</dbReference>
<feature type="binding site" evidence="8">
    <location>
        <position position="126"/>
    </location>
    <ligand>
        <name>Fe cation</name>
        <dbReference type="ChEBI" id="CHEBI:24875"/>
    </ligand>
</feature>
<dbReference type="AlphaFoldDB" id="A0A136WF75"/>
<dbReference type="GO" id="GO:0000976">
    <property type="term" value="F:transcription cis-regulatory region binding"/>
    <property type="evidence" value="ECO:0007669"/>
    <property type="project" value="TreeGrafter"/>
</dbReference>
<keyword evidence="5" id="KW-0238">DNA-binding</keyword>
<dbReference type="STRING" id="36847.CLNEO_15410"/>
<keyword evidence="3 7" id="KW-0862">Zinc</keyword>
<dbReference type="InterPro" id="IPR043135">
    <property type="entry name" value="Fur_C"/>
</dbReference>
<dbReference type="SUPFAM" id="SSF46785">
    <property type="entry name" value="Winged helix' DNA-binding domain"/>
    <property type="match status" value="1"/>
</dbReference>
<evidence type="ECO:0000256" key="2">
    <source>
        <dbReference type="ARBA" id="ARBA00022491"/>
    </source>
</evidence>
<comment type="caution">
    <text evidence="9">The sequence shown here is derived from an EMBL/GenBank/DDBJ whole genome shotgun (WGS) entry which is preliminary data.</text>
</comment>
<evidence type="ECO:0000256" key="3">
    <source>
        <dbReference type="ARBA" id="ARBA00022833"/>
    </source>
</evidence>
<comment type="cofactor">
    <cofactor evidence="7">
        <name>Zn(2+)</name>
        <dbReference type="ChEBI" id="CHEBI:29105"/>
    </cofactor>
    <text evidence="7">Binds 1 zinc ion per subunit.</text>
</comment>
<keyword evidence="6" id="KW-0804">Transcription</keyword>
<dbReference type="CDD" id="cd07153">
    <property type="entry name" value="Fur_like"/>
    <property type="match status" value="1"/>
</dbReference>
<feature type="binding site" evidence="7">
    <location>
        <position position="97"/>
    </location>
    <ligand>
        <name>Zn(2+)</name>
        <dbReference type="ChEBI" id="CHEBI:29105"/>
    </ligand>
</feature>
<comment type="similarity">
    <text evidence="1">Belongs to the Fur family.</text>
</comment>
<dbReference type="PANTHER" id="PTHR33202:SF8">
    <property type="entry name" value="PEROXIDE-RESPONSIVE REPRESSOR PERR"/>
    <property type="match status" value="1"/>
</dbReference>
<dbReference type="InterPro" id="IPR036388">
    <property type="entry name" value="WH-like_DNA-bd_sf"/>
</dbReference>
<dbReference type="InterPro" id="IPR002481">
    <property type="entry name" value="FUR"/>
</dbReference>
<evidence type="ECO:0000256" key="1">
    <source>
        <dbReference type="ARBA" id="ARBA00007957"/>
    </source>
</evidence>
<dbReference type="GO" id="GO:1900376">
    <property type="term" value="P:regulation of secondary metabolite biosynthetic process"/>
    <property type="evidence" value="ECO:0007669"/>
    <property type="project" value="TreeGrafter"/>
</dbReference>
<dbReference type="RefSeq" id="WP_066086950.1">
    <property type="nucleotide sequence ID" value="NZ_LRVM01000004.1"/>
</dbReference>
<sequence length="140" mass="16126">MEGKDCREIFKKNSIKTTKQRELVFGVLTDSDVPLTVEEIYVILMEQEKNMSLSTIYRILDVFVSKNLVQKSNITDNKAVYEVIGIGHKHHIICISCGKIIALDHCPIKEYEIALENETKFEIISHKLVFFGYCPDCKKK</sequence>
<evidence type="ECO:0000256" key="7">
    <source>
        <dbReference type="PIRSR" id="PIRSR602481-1"/>
    </source>
</evidence>
<proteinExistence type="inferred from homology"/>
<keyword evidence="7" id="KW-0479">Metal-binding</keyword>
<evidence type="ECO:0000256" key="8">
    <source>
        <dbReference type="PIRSR" id="PIRSR602481-2"/>
    </source>
</evidence>
<dbReference type="PANTHER" id="PTHR33202">
    <property type="entry name" value="ZINC UPTAKE REGULATION PROTEIN"/>
    <property type="match status" value="1"/>
</dbReference>
<evidence type="ECO:0000256" key="5">
    <source>
        <dbReference type="ARBA" id="ARBA00023125"/>
    </source>
</evidence>
<accession>A0A136WF75</accession>
<keyword evidence="4" id="KW-0805">Transcription regulation</keyword>
<name>A0A136WF75_9FIRM</name>
<feature type="binding site" evidence="7">
    <location>
        <position position="134"/>
    </location>
    <ligand>
        <name>Zn(2+)</name>
        <dbReference type="ChEBI" id="CHEBI:29105"/>
    </ligand>
</feature>
<evidence type="ECO:0000313" key="10">
    <source>
        <dbReference type="Proteomes" id="UP000070539"/>
    </source>
</evidence>
<organism evidence="9 10">
    <name type="scientific">Anaerotignum neopropionicum</name>
    <dbReference type="NCBI Taxonomy" id="36847"/>
    <lineage>
        <taxon>Bacteria</taxon>
        <taxon>Bacillati</taxon>
        <taxon>Bacillota</taxon>
        <taxon>Clostridia</taxon>
        <taxon>Lachnospirales</taxon>
        <taxon>Anaerotignaceae</taxon>
        <taxon>Anaerotignum</taxon>
    </lineage>
</organism>
<keyword evidence="10" id="KW-1185">Reference proteome</keyword>
<feature type="binding site" evidence="8">
    <location>
        <position position="88"/>
    </location>
    <ligand>
        <name>Fe cation</name>
        <dbReference type="ChEBI" id="CHEBI:24875"/>
    </ligand>
</feature>
<evidence type="ECO:0000256" key="6">
    <source>
        <dbReference type="ARBA" id="ARBA00023163"/>
    </source>
</evidence>
<dbReference type="Pfam" id="PF01475">
    <property type="entry name" value="FUR"/>
    <property type="match status" value="1"/>
</dbReference>
<dbReference type="Proteomes" id="UP000070539">
    <property type="component" value="Unassembled WGS sequence"/>
</dbReference>
<reference evidence="9 10" key="1">
    <citation type="submission" date="2016-01" db="EMBL/GenBank/DDBJ databases">
        <title>Genome sequence of Clostridium neopropionicum X4, DSM-3847.</title>
        <authorList>
            <person name="Poehlein A."/>
            <person name="Beck M.H."/>
            <person name="Bengelsdorf F.R."/>
            <person name="Daniel R."/>
            <person name="Duerre P."/>
        </authorList>
    </citation>
    <scope>NUCLEOTIDE SEQUENCE [LARGE SCALE GENOMIC DNA]</scope>
    <source>
        <strain evidence="9 10">DSM-3847</strain>
    </source>
</reference>
<comment type="cofactor">
    <cofactor evidence="8">
        <name>Mn(2+)</name>
        <dbReference type="ChEBI" id="CHEBI:29035"/>
    </cofactor>
    <cofactor evidence="8">
        <name>Fe(2+)</name>
        <dbReference type="ChEBI" id="CHEBI:29033"/>
    </cofactor>
    <text evidence="8">Binds 1 Mn(2+) or Fe(2+) ion per subunit.</text>
</comment>
<evidence type="ECO:0000256" key="4">
    <source>
        <dbReference type="ARBA" id="ARBA00023015"/>
    </source>
</evidence>
<protein>
    <submittedName>
        <fullName evidence="9">Ferric uptake regulation protein</fullName>
    </submittedName>
</protein>